<evidence type="ECO:0000259" key="1">
    <source>
        <dbReference type="Pfam" id="PF22137"/>
    </source>
</evidence>
<protein>
    <submittedName>
        <fullName evidence="2">DUF2235 domain-containing protein</fullName>
    </submittedName>
</protein>
<evidence type="ECO:0000313" key="2">
    <source>
        <dbReference type="EMBL" id="EAC1534315.1"/>
    </source>
</evidence>
<organism evidence="2 3">
    <name type="scientific">Escherichia coli</name>
    <dbReference type="NCBI Taxonomy" id="562"/>
    <lineage>
        <taxon>Bacteria</taxon>
        <taxon>Pseudomonadati</taxon>
        <taxon>Pseudomonadota</taxon>
        <taxon>Gammaproteobacteria</taxon>
        <taxon>Enterobacterales</taxon>
        <taxon>Enterobacteriaceae</taxon>
        <taxon>Escherichia</taxon>
    </lineage>
</organism>
<comment type="caution">
    <text evidence="2">The sequence shown here is derived from an EMBL/GenBank/DDBJ whole genome shotgun (WGS) entry which is preliminary data.</text>
</comment>
<feature type="non-terminal residue" evidence="2">
    <location>
        <position position="1"/>
    </location>
</feature>
<dbReference type="AlphaFoldDB" id="A0A7H4YML0"/>
<feature type="domain" description="T6SS Phospholipase effector Tle1-like C-terminal" evidence="1">
    <location>
        <begin position="1"/>
        <end position="100"/>
    </location>
</feature>
<dbReference type="Pfam" id="PF22137">
    <property type="entry name" value="T6SS_Tle1-like_C"/>
    <property type="match status" value="1"/>
</dbReference>
<dbReference type="Proteomes" id="UP000382540">
    <property type="component" value="Unassembled WGS sequence"/>
</dbReference>
<gene>
    <name evidence="2" type="ORF">D9J61_20160</name>
</gene>
<dbReference type="EMBL" id="AAAGZE010000064">
    <property type="protein sequence ID" value="EAC1534315.1"/>
    <property type="molecule type" value="Genomic_DNA"/>
</dbReference>
<reference evidence="2 3" key="1">
    <citation type="submission" date="2018-10" db="EMBL/GenBank/DDBJ databases">
        <authorList>
            <consortium name="NARMS: The National Antimicrobial Resistance Monitoring System"/>
        </authorList>
    </citation>
    <scope>NUCLEOTIDE SEQUENCE [LARGE SCALE GENOMIC DNA]</scope>
    <source>
        <strain evidence="2 3">CVM N17EC1330</strain>
    </source>
</reference>
<name>A0A7H4YML0_ECOLX</name>
<sequence length="116" mass="13174">NGDDEAKEYQQIKAMGDGLYPQFFIDSLGTGTRTQPCAELLALYDDQVHDSRAWFMQSSLGGREPWGGYFRYRMIYFGDEANKELKLISADGEVVGDQPTSNRVIYWMESKTVSRG</sequence>
<evidence type="ECO:0000313" key="3">
    <source>
        <dbReference type="Proteomes" id="UP000382540"/>
    </source>
</evidence>
<dbReference type="InterPro" id="IPR054388">
    <property type="entry name" value="Tle1-like_C"/>
</dbReference>
<accession>A0A7H4YML0</accession>
<proteinExistence type="predicted"/>